<evidence type="ECO:0000313" key="2">
    <source>
        <dbReference type="EMBL" id="PFG18540.1"/>
    </source>
</evidence>
<organism evidence="2 3">
    <name type="scientific">Serinibacter salmoneus</name>
    <dbReference type="NCBI Taxonomy" id="556530"/>
    <lineage>
        <taxon>Bacteria</taxon>
        <taxon>Bacillati</taxon>
        <taxon>Actinomycetota</taxon>
        <taxon>Actinomycetes</taxon>
        <taxon>Micrococcales</taxon>
        <taxon>Beutenbergiaceae</taxon>
        <taxon>Serinibacter</taxon>
    </lineage>
</organism>
<proteinExistence type="predicted"/>
<reference evidence="2 3" key="1">
    <citation type="submission" date="2017-10" db="EMBL/GenBank/DDBJ databases">
        <title>Sequencing the genomes of 1000 actinobacteria strains.</title>
        <authorList>
            <person name="Klenk H.-P."/>
        </authorList>
    </citation>
    <scope>NUCLEOTIDE SEQUENCE [LARGE SCALE GENOMIC DNA]</scope>
    <source>
        <strain evidence="2 3">DSM 21801</strain>
    </source>
</reference>
<feature type="transmembrane region" description="Helical" evidence="1">
    <location>
        <begin position="31"/>
        <end position="51"/>
    </location>
</feature>
<evidence type="ECO:0000256" key="1">
    <source>
        <dbReference type="SAM" id="Phobius"/>
    </source>
</evidence>
<keyword evidence="1" id="KW-0472">Membrane</keyword>
<dbReference type="EMBL" id="PDJD01000001">
    <property type="protein sequence ID" value="PFG18540.1"/>
    <property type="molecule type" value="Genomic_DNA"/>
</dbReference>
<accession>A0A2A9CY51</accession>
<keyword evidence="3" id="KW-1185">Reference proteome</keyword>
<sequence>MIAAVLLVVATTAAPIVLDIWLEGRPDSQRVWFLVGAAVVTVVALFLAWWATFRGSVLANIDSVVYVSIAQLGETGWYLDNLPRQKMKRFESIRRVYSPRLSEGTIVDLRGQLESASAALEEAQARAHGASLTIVPGGHFPAAFALGARAVVFPESEITEYAKAHKLGGAGAGGKSDRVRQAVFSIGGAELSCGTEATAGLEGPLAYSAAPSPSESGGEVVSLRIGIANEDNVPQWLCEEPVTFILGALDGGGRLSSIQVRSGADHDKSAVSPLGAAKAVAFAITKALHDSPTAAVEVRARVPRAVAFAAGALFMARPKWRDGNREIRLAMQDLSRLRLFAPTYQTDENGHDVPGPMREHRVF</sequence>
<comment type="caution">
    <text evidence="2">The sequence shown here is derived from an EMBL/GenBank/DDBJ whole genome shotgun (WGS) entry which is preliminary data.</text>
</comment>
<dbReference type="Proteomes" id="UP000224915">
    <property type="component" value="Unassembled WGS sequence"/>
</dbReference>
<keyword evidence="1" id="KW-0812">Transmembrane</keyword>
<dbReference type="AlphaFoldDB" id="A0A2A9CY51"/>
<protein>
    <submittedName>
        <fullName evidence="2">Uncharacterized protein</fullName>
    </submittedName>
</protein>
<name>A0A2A9CY51_9MICO</name>
<keyword evidence="1" id="KW-1133">Transmembrane helix</keyword>
<gene>
    <name evidence="2" type="ORF">ATL40_0078</name>
</gene>
<evidence type="ECO:0000313" key="3">
    <source>
        <dbReference type="Proteomes" id="UP000224915"/>
    </source>
</evidence>